<dbReference type="InterPro" id="IPR001138">
    <property type="entry name" value="Zn2Cys6_DnaBD"/>
</dbReference>
<dbReference type="PROSITE" id="PS50048">
    <property type="entry name" value="ZN2_CY6_FUNGAL_2"/>
    <property type="match status" value="1"/>
</dbReference>
<dbReference type="PANTHER" id="PTHR47659">
    <property type="entry name" value="ZN(II)2CYS6 TRANSCRIPTION FACTOR (EUROFUNG)-RELATED"/>
    <property type="match status" value="1"/>
</dbReference>
<comment type="similarity">
    <text evidence="2">Belongs to the ERT1/acuK family.</text>
</comment>
<evidence type="ECO:0000313" key="13">
    <source>
        <dbReference type="EMBL" id="KAF9793368.1"/>
    </source>
</evidence>
<feature type="compositionally biased region" description="Basic residues" evidence="11">
    <location>
        <begin position="130"/>
        <end position="143"/>
    </location>
</feature>
<dbReference type="Gene3D" id="4.10.240.10">
    <property type="entry name" value="Zn(2)-C6 fungal-type DNA-binding domain"/>
    <property type="match status" value="1"/>
</dbReference>
<feature type="compositionally biased region" description="Polar residues" evidence="11">
    <location>
        <begin position="1"/>
        <end position="19"/>
    </location>
</feature>
<dbReference type="InterPro" id="IPR056751">
    <property type="entry name" value="PAS_13"/>
</dbReference>
<dbReference type="Proteomes" id="UP000736335">
    <property type="component" value="Unassembled WGS sequence"/>
</dbReference>
<evidence type="ECO:0000256" key="11">
    <source>
        <dbReference type="SAM" id="MobiDB-lite"/>
    </source>
</evidence>
<evidence type="ECO:0000256" key="2">
    <source>
        <dbReference type="ARBA" id="ARBA00010855"/>
    </source>
</evidence>
<keyword evidence="14" id="KW-1185">Reference proteome</keyword>
<accession>A0A9P6LE50</accession>
<dbReference type="GO" id="GO:0008270">
    <property type="term" value="F:zinc ion binding"/>
    <property type="evidence" value="ECO:0007669"/>
    <property type="project" value="InterPro"/>
</dbReference>
<evidence type="ECO:0000256" key="5">
    <source>
        <dbReference type="ARBA" id="ARBA00022833"/>
    </source>
</evidence>
<feature type="domain" description="Zn(2)-C6 fungal-type" evidence="12">
    <location>
        <begin position="74"/>
        <end position="105"/>
    </location>
</feature>
<dbReference type="InterPro" id="IPR036864">
    <property type="entry name" value="Zn2-C6_fun-type_DNA-bd_sf"/>
</dbReference>
<evidence type="ECO:0000256" key="6">
    <source>
        <dbReference type="ARBA" id="ARBA00023015"/>
    </source>
</evidence>
<evidence type="ECO:0000256" key="3">
    <source>
        <dbReference type="ARBA" id="ARBA00022432"/>
    </source>
</evidence>
<proteinExistence type="inferred from homology"/>
<keyword evidence="8" id="KW-0804">Transcription</keyword>
<evidence type="ECO:0000313" key="14">
    <source>
        <dbReference type="Proteomes" id="UP000736335"/>
    </source>
</evidence>
<sequence>MQQHLLSPVFPSSPTNIRQPSPAHAVVSSPYRDSTMTATITTTTTTTVKRKRTDLPDSVSVSKPVVKKKKANRACIHCQKAHLTCDDARPCQRCIKRGMPSDCIEGHRKKAKYLLDDQELEALEREKGGKHGKVSNNALKKKQTPQPEMQQPRIVSPEPVQMAQNAPIPTSEPYPVSPMFPFTTTTYTSPFDPNSSYSMSPAFSSLGSFGSETVNLEYSILSAMLGDTNSPSESDRGTSTPPPTLPTNSMAGEPPSPNYTTPGWSDYPRDQTGLTPNLLPFSLVQTARSPANNQLLRYVTPCTRTTPSTFQSSSCVTDNPASKPSQPGTATASPVSSSVSLQHTSSEDEYPTVGGSSANVPSHLQCRNKVNVPKSFDYTEGYHFLMKFIVSRFEKNDILRVVRALAIVRPSLIALQMPLSEEDEVFFEKCFQRSVLELEKLISFSGTPTCVWRRTGEICLVGDEFCLLTEWSKEELLDPHGSSTSDESSSTDEHVAMVGCRKKFIYELFENQSVVEYWENFASHAFESTTQSVVSHCVLLKPSGAPVPCTFCFSIRRDIMDLPSIIIGEYFSNSAT</sequence>
<feature type="region of interest" description="Disordered" evidence="11">
    <location>
        <begin position="125"/>
        <end position="159"/>
    </location>
</feature>
<keyword evidence="7" id="KW-0238">DNA-binding</keyword>
<comment type="subcellular location">
    <subcellularLocation>
        <location evidence="1">Nucleus</location>
    </subcellularLocation>
</comment>
<protein>
    <recommendedName>
        <fullName evidence="10">Transcription activator of gluconeogenesis ERT1</fullName>
    </recommendedName>
</protein>
<keyword evidence="9" id="KW-0539">Nucleus</keyword>
<dbReference type="SMART" id="SM00066">
    <property type="entry name" value="GAL4"/>
    <property type="match status" value="1"/>
</dbReference>
<evidence type="ECO:0000256" key="10">
    <source>
        <dbReference type="ARBA" id="ARBA00040903"/>
    </source>
</evidence>
<gene>
    <name evidence="13" type="ORF">BJ322DRAFT_1134372</name>
</gene>
<name>A0A9P6LE50_9AGAM</name>
<dbReference type="EMBL" id="WIUZ02000001">
    <property type="protein sequence ID" value="KAF9793368.1"/>
    <property type="molecule type" value="Genomic_DNA"/>
</dbReference>
<evidence type="ECO:0000256" key="4">
    <source>
        <dbReference type="ARBA" id="ARBA00022723"/>
    </source>
</evidence>
<evidence type="ECO:0000256" key="8">
    <source>
        <dbReference type="ARBA" id="ARBA00023163"/>
    </source>
</evidence>
<keyword evidence="5" id="KW-0862">Zinc</keyword>
<reference evidence="13" key="2">
    <citation type="submission" date="2020-11" db="EMBL/GenBank/DDBJ databases">
        <authorList>
            <consortium name="DOE Joint Genome Institute"/>
            <person name="Kuo A."/>
            <person name="Miyauchi S."/>
            <person name="Kiss E."/>
            <person name="Drula E."/>
            <person name="Kohler A."/>
            <person name="Sanchez-Garcia M."/>
            <person name="Andreopoulos B."/>
            <person name="Barry K.W."/>
            <person name="Bonito G."/>
            <person name="Buee M."/>
            <person name="Carver A."/>
            <person name="Chen C."/>
            <person name="Cichocki N."/>
            <person name="Clum A."/>
            <person name="Culley D."/>
            <person name="Crous P.W."/>
            <person name="Fauchery L."/>
            <person name="Girlanda M."/>
            <person name="Hayes R."/>
            <person name="Keri Z."/>
            <person name="Labutti K."/>
            <person name="Lipzen A."/>
            <person name="Lombard V."/>
            <person name="Magnuson J."/>
            <person name="Maillard F."/>
            <person name="Morin E."/>
            <person name="Murat C."/>
            <person name="Nolan M."/>
            <person name="Ohm R."/>
            <person name="Pangilinan J."/>
            <person name="Pereira M."/>
            <person name="Perotto S."/>
            <person name="Peter M."/>
            <person name="Riley R."/>
            <person name="Sitrit Y."/>
            <person name="Stielow B."/>
            <person name="Szollosi G."/>
            <person name="Zifcakova L."/>
            <person name="Stursova M."/>
            <person name="Spatafora J.W."/>
            <person name="Tedersoo L."/>
            <person name="Vaario L.-M."/>
            <person name="Yamada A."/>
            <person name="Yan M."/>
            <person name="Wang P."/>
            <person name="Xu J."/>
            <person name="Bruns T."/>
            <person name="Baldrian P."/>
            <person name="Vilgalys R."/>
            <person name="Henrissat B."/>
            <person name="Grigoriev I.V."/>
            <person name="Hibbett D."/>
            <person name="Nagy L.G."/>
            <person name="Martin F.M."/>
        </authorList>
    </citation>
    <scope>NUCLEOTIDE SEQUENCE</scope>
    <source>
        <strain evidence="13">UH-Tt-Lm1</strain>
    </source>
</reference>
<dbReference type="AlphaFoldDB" id="A0A9P6LE50"/>
<keyword evidence="3" id="KW-0312">Gluconeogenesis</keyword>
<evidence type="ECO:0000259" key="12">
    <source>
        <dbReference type="PROSITE" id="PS50048"/>
    </source>
</evidence>
<dbReference type="SUPFAM" id="SSF57701">
    <property type="entry name" value="Zn2/Cys6 DNA-binding domain"/>
    <property type="match status" value="1"/>
</dbReference>
<feature type="region of interest" description="Disordered" evidence="11">
    <location>
        <begin position="226"/>
        <end position="272"/>
    </location>
</feature>
<dbReference type="GO" id="GO:0005634">
    <property type="term" value="C:nucleus"/>
    <property type="evidence" value="ECO:0007669"/>
    <property type="project" value="UniProtKB-SubCell"/>
</dbReference>
<feature type="compositionally biased region" description="Low complexity" evidence="11">
    <location>
        <begin position="333"/>
        <end position="344"/>
    </location>
</feature>
<evidence type="ECO:0000256" key="9">
    <source>
        <dbReference type="ARBA" id="ARBA00023242"/>
    </source>
</evidence>
<feature type="region of interest" description="Disordered" evidence="11">
    <location>
        <begin position="1"/>
        <end position="30"/>
    </location>
</feature>
<dbReference type="PANTHER" id="PTHR47659:SF1">
    <property type="entry name" value="TRANSCRIPTION ACTIVATOR OF GLUCONEOGENESIS ERT1"/>
    <property type="match status" value="1"/>
</dbReference>
<dbReference type="GO" id="GO:0006094">
    <property type="term" value="P:gluconeogenesis"/>
    <property type="evidence" value="ECO:0007669"/>
    <property type="project" value="UniProtKB-KW"/>
</dbReference>
<evidence type="ECO:0000256" key="1">
    <source>
        <dbReference type="ARBA" id="ARBA00004123"/>
    </source>
</evidence>
<evidence type="ECO:0000256" key="7">
    <source>
        <dbReference type="ARBA" id="ARBA00023125"/>
    </source>
</evidence>
<comment type="caution">
    <text evidence="13">The sequence shown here is derived from an EMBL/GenBank/DDBJ whole genome shotgun (WGS) entry which is preliminary data.</text>
</comment>
<dbReference type="GO" id="GO:0000981">
    <property type="term" value="F:DNA-binding transcription factor activity, RNA polymerase II-specific"/>
    <property type="evidence" value="ECO:0007669"/>
    <property type="project" value="InterPro"/>
</dbReference>
<keyword evidence="4" id="KW-0479">Metal-binding</keyword>
<dbReference type="Pfam" id="PF24990">
    <property type="entry name" value="PAS_13"/>
    <property type="match status" value="1"/>
</dbReference>
<feature type="compositionally biased region" description="Polar residues" evidence="11">
    <location>
        <begin position="305"/>
        <end position="332"/>
    </location>
</feature>
<dbReference type="InterPro" id="IPR050335">
    <property type="entry name" value="ERT1_acuK_gluconeogen_tf"/>
</dbReference>
<dbReference type="OrthoDB" id="2538135at2759"/>
<dbReference type="GO" id="GO:0009267">
    <property type="term" value="P:cellular response to starvation"/>
    <property type="evidence" value="ECO:0007669"/>
    <property type="project" value="TreeGrafter"/>
</dbReference>
<keyword evidence="6" id="KW-0805">Transcription regulation</keyword>
<reference evidence="13" key="1">
    <citation type="journal article" date="2020" name="Nat. Commun.">
        <title>Large-scale genome sequencing of mycorrhizal fungi provides insights into the early evolution of symbiotic traits.</title>
        <authorList>
            <person name="Miyauchi S."/>
            <person name="Kiss E."/>
            <person name="Kuo A."/>
            <person name="Drula E."/>
            <person name="Kohler A."/>
            <person name="Sanchez-Garcia M."/>
            <person name="Morin E."/>
            <person name="Andreopoulos B."/>
            <person name="Barry K.W."/>
            <person name="Bonito G."/>
            <person name="Buee M."/>
            <person name="Carver A."/>
            <person name="Chen C."/>
            <person name="Cichocki N."/>
            <person name="Clum A."/>
            <person name="Culley D."/>
            <person name="Crous P.W."/>
            <person name="Fauchery L."/>
            <person name="Girlanda M."/>
            <person name="Hayes R.D."/>
            <person name="Keri Z."/>
            <person name="LaButti K."/>
            <person name="Lipzen A."/>
            <person name="Lombard V."/>
            <person name="Magnuson J."/>
            <person name="Maillard F."/>
            <person name="Murat C."/>
            <person name="Nolan M."/>
            <person name="Ohm R.A."/>
            <person name="Pangilinan J."/>
            <person name="Pereira M.F."/>
            <person name="Perotto S."/>
            <person name="Peter M."/>
            <person name="Pfister S."/>
            <person name="Riley R."/>
            <person name="Sitrit Y."/>
            <person name="Stielow J.B."/>
            <person name="Szollosi G."/>
            <person name="Zifcakova L."/>
            <person name="Stursova M."/>
            <person name="Spatafora J.W."/>
            <person name="Tedersoo L."/>
            <person name="Vaario L.M."/>
            <person name="Yamada A."/>
            <person name="Yan M."/>
            <person name="Wang P."/>
            <person name="Xu J."/>
            <person name="Bruns T."/>
            <person name="Baldrian P."/>
            <person name="Vilgalys R."/>
            <person name="Dunand C."/>
            <person name="Henrissat B."/>
            <person name="Grigoriev I.V."/>
            <person name="Hibbett D."/>
            <person name="Nagy L.G."/>
            <person name="Martin F.M."/>
        </authorList>
    </citation>
    <scope>NUCLEOTIDE SEQUENCE</scope>
    <source>
        <strain evidence="13">UH-Tt-Lm1</strain>
    </source>
</reference>
<feature type="region of interest" description="Disordered" evidence="11">
    <location>
        <begin position="305"/>
        <end position="358"/>
    </location>
</feature>
<dbReference type="GO" id="GO:0000977">
    <property type="term" value="F:RNA polymerase II transcription regulatory region sequence-specific DNA binding"/>
    <property type="evidence" value="ECO:0007669"/>
    <property type="project" value="TreeGrafter"/>
</dbReference>
<dbReference type="Pfam" id="PF00172">
    <property type="entry name" value="Zn_clus"/>
    <property type="match status" value="1"/>
</dbReference>
<organism evidence="13 14">
    <name type="scientific">Thelephora terrestris</name>
    <dbReference type="NCBI Taxonomy" id="56493"/>
    <lineage>
        <taxon>Eukaryota</taxon>
        <taxon>Fungi</taxon>
        <taxon>Dikarya</taxon>
        <taxon>Basidiomycota</taxon>
        <taxon>Agaricomycotina</taxon>
        <taxon>Agaricomycetes</taxon>
        <taxon>Thelephorales</taxon>
        <taxon>Thelephoraceae</taxon>
        <taxon>Thelephora</taxon>
    </lineage>
</organism>
<dbReference type="CDD" id="cd00067">
    <property type="entry name" value="GAL4"/>
    <property type="match status" value="1"/>
</dbReference>